<sequence length="162" mass="18847">MSKANNTANKTGGLAPLDRQQLSEPLRRLIDFFEHLTEQTVADMPRFYAGDAYFKDPFNEVNRVEDIARIFGEMFHQVNNPRFVVHTAFQSGQQVFMAWDFLFEMKRFKVGQVQCIKGSSHLQLNQNGLVQSHRDYWDTAEELYEKIPMLGGLMRWLKKQAG</sequence>
<dbReference type="Proteomes" id="UP000501130">
    <property type="component" value="Chromosome"/>
</dbReference>
<dbReference type="InterPro" id="IPR037401">
    <property type="entry name" value="SnoaL-like"/>
</dbReference>
<protein>
    <submittedName>
        <fullName evidence="2">Nuclear transport factor 2 family protein</fullName>
    </submittedName>
</protein>
<name>A0ABX6N370_9BURK</name>
<dbReference type="Gene3D" id="3.10.450.50">
    <property type="match status" value="1"/>
</dbReference>
<dbReference type="SUPFAM" id="SSF54427">
    <property type="entry name" value="NTF2-like"/>
    <property type="match status" value="1"/>
</dbReference>
<reference evidence="2 3" key="1">
    <citation type="submission" date="2020-05" db="EMBL/GenBank/DDBJ databases">
        <title>Compete genome of Limnobacter sp. SAORIC-580.</title>
        <authorList>
            <person name="Song J."/>
            <person name="Cho J.-C."/>
        </authorList>
    </citation>
    <scope>NUCLEOTIDE SEQUENCE [LARGE SCALE GENOMIC DNA]</scope>
    <source>
        <strain evidence="2 3">SAORIC-580</strain>
    </source>
</reference>
<proteinExistence type="predicted"/>
<organism evidence="2 3">
    <name type="scientific">Limnobacter profundi</name>
    <dbReference type="NCBI Taxonomy" id="2732163"/>
    <lineage>
        <taxon>Bacteria</taxon>
        <taxon>Pseudomonadati</taxon>
        <taxon>Pseudomonadota</taxon>
        <taxon>Betaproteobacteria</taxon>
        <taxon>Burkholderiales</taxon>
        <taxon>Burkholderiaceae</taxon>
        <taxon>Limnobacter</taxon>
    </lineage>
</organism>
<evidence type="ECO:0000259" key="1">
    <source>
        <dbReference type="Pfam" id="PF12680"/>
    </source>
</evidence>
<keyword evidence="3" id="KW-1185">Reference proteome</keyword>
<dbReference type="Pfam" id="PF12680">
    <property type="entry name" value="SnoaL_2"/>
    <property type="match status" value="1"/>
</dbReference>
<dbReference type="EMBL" id="CP053084">
    <property type="protein sequence ID" value="QJR28819.1"/>
    <property type="molecule type" value="Genomic_DNA"/>
</dbReference>
<evidence type="ECO:0000313" key="2">
    <source>
        <dbReference type="EMBL" id="QJR28819.1"/>
    </source>
</evidence>
<gene>
    <name evidence="2" type="ORF">HKT17_03380</name>
</gene>
<evidence type="ECO:0000313" key="3">
    <source>
        <dbReference type="Proteomes" id="UP000501130"/>
    </source>
</evidence>
<dbReference type="InterPro" id="IPR032710">
    <property type="entry name" value="NTF2-like_dom_sf"/>
</dbReference>
<feature type="domain" description="SnoaL-like" evidence="1">
    <location>
        <begin position="31"/>
        <end position="130"/>
    </location>
</feature>
<dbReference type="RefSeq" id="WP_171097837.1">
    <property type="nucleotide sequence ID" value="NZ_CP053084.1"/>
</dbReference>
<accession>A0ABX6N370</accession>